<dbReference type="Gene3D" id="4.10.240.10">
    <property type="entry name" value="Zn(2)-C6 fungal-type DNA-binding domain"/>
    <property type="match status" value="1"/>
</dbReference>
<dbReference type="Proteomes" id="UP000027265">
    <property type="component" value="Unassembled WGS sequence"/>
</dbReference>
<gene>
    <name evidence="8" type="ORF">JAAARDRAFT_36304</name>
</gene>
<feature type="compositionally biased region" description="Low complexity" evidence="5">
    <location>
        <begin position="832"/>
        <end position="847"/>
    </location>
</feature>
<keyword evidence="2" id="KW-0479">Metal-binding</keyword>
<dbReference type="InterPro" id="IPR050613">
    <property type="entry name" value="Sec_Metabolite_Reg"/>
</dbReference>
<feature type="coiled-coil region" evidence="4">
    <location>
        <begin position="82"/>
        <end position="109"/>
    </location>
</feature>
<feature type="region of interest" description="Disordered" evidence="5">
    <location>
        <begin position="798"/>
        <end position="848"/>
    </location>
</feature>
<dbReference type="SUPFAM" id="SSF57701">
    <property type="entry name" value="Zn2/Cys6 DNA-binding domain"/>
    <property type="match status" value="1"/>
</dbReference>
<feature type="compositionally biased region" description="Low complexity" evidence="5">
    <location>
        <begin position="694"/>
        <end position="703"/>
    </location>
</feature>
<dbReference type="GO" id="GO:0000981">
    <property type="term" value="F:DNA-binding transcription factor activity, RNA polymerase II-specific"/>
    <property type="evidence" value="ECO:0007669"/>
    <property type="project" value="InterPro"/>
</dbReference>
<sequence>MRQSSRAVNNPRLDVKDTTLRAQEQELKRARGAISCAECRRLKLKCDKTIPCASCKRRGCASICPNGSLTTGQGTRFVLADTERLHRKIAEMSDRIRQLEDALAVLQLGVSRDQHPLLRRDLMKIKSGLDLHVAGPDGDGQDQDADDDASEQLDSFGTLAVREGGASTFYGRSAGSESLLLEERDQPRDPPRNPNLLPPEISELSERFPNPPAPFKTDMQTLIESYLPSWQRAWQLSDLYLEQECWHYGAVTRKQLMDEILPEFYPESVDLASPSDPSTSPAFVQSTGIGGPHDLALMFVVFCFGALTDPSLPPAPDNEEADFYYQLSRAAMNLEPVLEKPPSVATVQTLSLMGIYRGMCAGENSIESTWAMFGLATKLAQTIGLHHDCARWKLSPSETQKRRALFWEIFITDCWQSLATGRLPTFSLPFVDCELPADTDQTMLEDGTVEPSFPYWKAKFGKEVVSAIVQGTLTSQAPKYSIIIELDRKIREMDLPPYAQGAPPQGRRLGDTMKHFMPIVYRNLTLVYVHRCFFAQAITDHPADPLRSPYAPSFLAGYRSACELLGVLRSAFEMFPAETVRFWVLWTHGFSCSMLLASVATHAPRSKVAKAALMELRLACDLYEKAALHGGRAVKFLPIIRRLHQKAHQALLDLHHGVEPTRQKDLFSPTPSDEKKDELSIFSGRTHTVETKTSNVSHASHSSSRGRRPQSHRQGDSPRDSSTARTPSATLSPTASNSNPSTPPYVADSPPESHAQPFAGVHPSLVDQLQGFDGELNAQIHDAYKDTSMRAWLEQTQALSQPPQHHQPHVQASGLPAPSPMMRQGTYDHHQPPSSSYQHPQPSQQHYGLAAPAVDRPELWTVPRGELEAQYPTHPSQPHHPPPHQQPIYHQPPLPLSSSRDDHGHHSLQDTWASFMTQWQMPGR</sequence>
<dbReference type="PANTHER" id="PTHR31001">
    <property type="entry name" value="UNCHARACTERIZED TRANSCRIPTIONAL REGULATORY PROTEIN"/>
    <property type="match status" value="1"/>
</dbReference>
<dbReference type="GO" id="GO:0005634">
    <property type="term" value="C:nucleus"/>
    <property type="evidence" value="ECO:0007669"/>
    <property type="project" value="UniProtKB-SubCell"/>
</dbReference>
<dbReference type="InterPro" id="IPR036864">
    <property type="entry name" value="Zn2-C6_fun-type_DNA-bd_sf"/>
</dbReference>
<dbReference type="GO" id="GO:0006351">
    <property type="term" value="P:DNA-templated transcription"/>
    <property type="evidence" value="ECO:0007669"/>
    <property type="project" value="InterPro"/>
</dbReference>
<dbReference type="HOGENOM" id="CLU_007340_0_0_1"/>
<dbReference type="InterPro" id="IPR001138">
    <property type="entry name" value="Zn2Cys6_DnaBD"/>
</dbReference>
<dbReference type="SMART" id="SM00066">
    <property type="entry name" value="GAL4"/>
    <property type="match status" value="1"/>
</dbReference>
<feature type="compositionally biased region" description="Basic and acidic residues" evidence="5">
    <location>
        <begin position="181"/>
        <end position="191"/>
    </location>
</feature>
<dbReference type="CDD" id="cd12148">
    <property type="entry name" value="fungal_TF_MHR"/>
    <property type="match status" value="1"/>
</dbReference>
<dbReference type="GO" id="GO:0003677">
    <property type="term" value="F:DNA binding"/>
    <property type="evidence" value="ECO:0007669"/>
    <property type="project" value="InterPro"/>
</dbReference>
<dbReference type="PROSITE" id="PS51379">
    <property type="entry name" value="4FE4S_FER_2"/>
    <property type="match status" value="1"/>
</dbReference>
<dbReference type="GO" id="GO:0008270">
    <property type="term" value="F:zinc ion binding"/>
    <property type="evidence" value="ECO:0007669"/>
    <property type="project" value="InterPro"/>
</dbReference>
<feature type="region of interest" description="Disordered" evidence="5">
    <location>
        <begin position="662"/>
        <end position="759"/>
    </location>
</feature>
<organism evidence="8 9">
    <name type="scientific">Jaapia argillacea MUCL 33604</name>
    <dbReference type="NCBI Taxonomy" id="933084"/>
    <lineage>
        <taxon>Eukaryota</taxon>
        <taxon>Fungi</taxon>
        <taxon>Dikarya</taxon>
        <taxon>Basidiomycota</taxon>
        <taxon>Agaricomycotina</taxon>
        <taxon>Agaricomycetes</taxon>
        <taxon>Agaricomycetidae</taxon>
        <taxon>Jaapiales</taxon>
        <taxon>Jaapiaceae</taxon>
        <taxon>Jaapia</taxon>
    </lineage>
</organism>
<evidence type="ECO:0000313" key="9">
    <source>
        <dbReference type="Proteomes" id="UP000027265"/>
    </source>
</evidence>
<dbReference type="PANTHER" id="PTHR31001:SF56">
    <property type="entry name" value="ZN(2)-C6 FUNGAL-TYPE DOMAIN-CONTAINING PROTEIN"/>
    <property type="match status" value="1"/>
</dbReference>
<feature type="region of interest" description="Disordered" evidence="5">
    <location>
        <begin position="869"/>
        <end position="907"/>
    </location>
</feature>
<dbReference type="PROSITE" id="PS50048">
    <property type="entry name" value="ZN2_CY6_FUNGAL_2"/>
    <property type="match status" value="1"/>
</dbReference>
<dbReference type="CDD" id="cd00067">
    <property type="entry name" value="GAL4"/>
    <property type="match status" value="1"/>
</dbReference>
<dbReference type="InterPro" id="IPR017896">
    <property type="entry name" value="4Fe4S_Fe-S-bd"/>
</dbReference>
<feature type="region of interest" description="Disordered" evidence="5">
    <location>
        <begin position="181"/>
        <end position="210"/>
    </location>
</feature>
<dbReference type="InterPro" id="IPR007219">
    <property type="entry name" value="XnlR_reg_dom"/>
</dbReference>
<accession>A0A067PPU6</accession>
<dbReference type="Pfam" id="PF04082">
    <property type="entry name" value="Fungal_trans"/>
    <property type="match status" value="1"/>
</dbReference>
<proteinExistence type="predicted"/>
<evidence type="ECO:0000259" key="6">
    <source>
        <dbReference type="PROSITE" id="PS50048"/>
    </source>
</evidence>
<dbReference type="InParanoid" id="A0A067PPU6"/>
<evidence type="ECO:0000256" key="5">
    <source>
        <dbReference type="SAM" id="MobiDB-lite"/>
    </source>
</evidence>
<keyword evidence="4" id="KW-0175">Coiled coil</keyword>
<evidence type="ECO:0000313" key="8">
    <source>
        <dbReference type="EMBL" id="KDQ56828.1"/>
    </source>
</evidence>
<evidence type="ECO:0000259" key="7">
    <source>
        <dbReference type="PROSITE" id="PS51379"/>
    </source>
</evidence>
<evidence type="ECO:0000256" key="3">
    <source>
        <dbReference type="ARBA" id="ARBA00023242"/>
    </source>
</evidence>
<feature type="compositionally biased region" description="Pro residues" evidence="5">
    <location>
        <begin position="878"/>
        <end position="895"/>
    </location>
</feature>
<keyword evidence="3" id="KW-0539">Nucleus</keyword>
<comment type="subcellular location">
    <subcellularLocation>
        <location evidence="1">Nucleus</location>
    </subcellularLocation>
</comment>
<evidence type="ECO:0000256" key="4">
    <source>
        <dbReference type="SAM" id="Coils"/>
    </source>
</evidence>
<dbReference type="EMBL" id="KL197721">
    <property type="protein sequence ID" value="KDQ56828.1"/>
    <property type="molecule type" value="Genomic_DNA"/>
</dbReference>
<evidence type="ECO:0008006" key="10">
    <source>
        <dbReference type="Google" id="ProtNLM"/>
    </source>
</evidence>
<feature type="compositionally biased region" description="Polar residues" evidence="5">
    <location>
        <begin position="720"/>
        <end position="731"/>
    </location>
</feature>
<reference evidence="9" key="1">
    <citation type="journal article" date="2014" name="Proc. Natl. Acad. Sci. U.S.A.">
        <title>Extensive sampling of basidiomycete genomes demonstrates inadequacy of the white-rot/brown-rot paradigm for wood decay fungi.</title>
        <authorList>
            <person name="Riley R."/>
            <person name="Salamov A.A."/>
            <person name="Brown D.W."/>
            <person name="Nagy L.G."/>
            <person name="Floudas D."/>
            <person name="Held B.W."/>
            <person name="Levasseur A."/>
            <person name="Lombard V."/>
            <person name="Morin E."/>
            <person name="Otillar R."/>
            <person name="Lindquist E.A."/>
            <person name="Sun H."/>
            <person name="LaButti K.M."/>
            <person name="Schmutz J."/>
            <person name="Jabbour D."/>
            <person name="Luo H."/>
            <person name="Baker S.E."/>
            <person name="Pisabarro A.G."/>
            <person name="Walton J.D."/>
            <person name="Blanchette R.A."/>
            <person name="Henrissat B."/>
            <person name="Martin F."/>
            <person name="Cullen D."/>
            <person name="Hibbett D.S."/>
            <person name="Grigoriev I.V."/>
        </authorList>
    </citation>
    <scope>NUCLEOTIDE SEQUENCE [LARGE SCALE GENOMIC DNA]</scope>
    <source>
        <strain evidence="9">MUCL 33604</strain>
    </source>
</reference>
<evidence type="ECO:0000256" key="1">
    <source>
        <dbReference type="ARBA" id="ARBA00004123"/>
    </source>
</evidence>
<name>A0A067PPU6_9AGAM</name>
<dbReference type="STRING" id="933084.A0A067PPU6"/>
<feature type="domain" description="Zn(2)-C6 fungal-type" evidence="6">
    <location>
        <begin position="35"/>
        <end position="64"/>
    </location>
</feature>
<feature type="domain" description="4Fe-4S ferredoxin-type" evidence="7">
    <location>
        <begin position="42"/>
        <end position="74"/>
    </location>
</feature>
<dbReference type="PROSITE" id="PS00463">
    <property type="entry name" value="ZN2_CY6_FUNGAL_1"/>
    <property type="match status" value="1"/>
</dbReference>
<dbReference type="AlphaFoldDB" id="A0A067PPU6"/>
<keyword evidence="9" id="KW-1185">Reference proteome</keyword>
<dbReference type="OrthoDB" id="424974at2759"/>
<protein>
    <recommendedName>
        <fullName evidence="10">Zn(2)-C6 fungal-type domain-containing protein</fullName>
    </recommendedName>
</protein>
<dbReference type="SMART" id="SM00906">
    <property type="entry name" value="Fungal_trans"/>
    <property type="match status" value="1"/>
</dbReference>
<evidence type="ECO:0000256" key="2">
    <source>
        <dbReference type="ARBA" id="ARBA00022723"/>
    </source>
</evidence>